<protein>
    <submittedName>
        <fullName evidence="2">Uncharacterized protein</fullName>
    </submittedName>
</protein>
<evidence type="ECO:0000256" key="1">
    <source>
        <dbReference type="SAM" id="MobiDB-lite"/>
    </source>
</evidence>
<keyword evidence="3" id="KW-1185">Reference proteome</keyword>
<feature type="region of interest" description="Disordered" evidence="1">
    <location>
        <begin position="158"/>
        <end position="212"/>
    </location>
</feature>
<comment type="caution">
    <text evidence="2">The sequence shown here is derived from an EMBL/GenBank/DDBJ whole genome shotgun (WGS) entry which is preliminary data.</text>
</comment>
<feature type="compositionally biased region" description="Basic and acidic residues" evidence="1">
    <location>
        <begin position="116"/>
        <end position="130"/>
    </location>
</feature>
<name>A0A397J3V7_9GLOM</name>
<sequence>MCNRNIFAFVITRLSIFTIPNTSNTSRRIKPRTESTALFIIGKEKEKETTRKKITKINLLDKKIDSFLKEQIDIKKRLKNIKLLSEINNDSDFSKQKLQKKLSLKPEDEELEMEETTEKKSEEWEKEGRSSKRRKTSGDRVPFSLFTSLRLAFSPHIFGSPDIPNTTREEGDTTNSDTESAKINSYNKSDHKVDCPSQGEQNSYNKSDHKVDCPSQGEQIAWPSWFGKFHETDEDLVFISQGVNTKSFEEIQNGGKSESFVAVVDQTVTSV</sequence>
<feature type="compositionally biased region" description="Polar residues" evidence="1">
    <location>
        <begin position="173"/>
        <end position="187"/>
    </location>
</feature>
<organism evidence="2 3">
    <name type="scientific">Diversispora epigaea</name>
    <dbReference type="NCBI Taxonomy" id="1348612"/>
    <lineage>
        <taxon>Eukaryota</taxon>
        <taxon>Fungi</taxon>
        <taxon>Fungi incertae sedis</taxon>
        <taxon>Mucoromycota</taxon>
        <taxon>Glomeromycotina</taxon>
        <taxon>Glomeromycetes</taxon>
        <taxon>Diversisporales</taxon>
        <taxon>Diversisporaceae</taxon>
        <taxon>Diversispora</taxon>
    </lineage>
</organism>
<dbReference type="Proteomes" id="UP000266861">
    <property type="component" value="Unassembled WGS sequence"/>
</dbReference>
<accession>A0A397J3V7</accession>
<proteinExistence type="predicted"/>
<gene>
    <name evidence="2" type="ORF">Glove_140g107</name>
</gene>
<dbReference type="AlphaFoldDB" id="A0A397J3V7"/>
<evidence type="ECO:0000313" key="2">
    <source>
        <dbReference type="EMBL" id="RHZ79924.1"/>
    </source>
</evidence>
<evidence type="ECO:0000313" key="3">
    <source>
        <dbReference type="Proteomes" id="UP000266861"/>
    </source>
</evidence>
<dbReference type="EMBL" id="PQFF01000131">
    <property type="protein sequence ID" value="RHZ79924.1"/>
    <property type="molecule type" value="Genomic_DNA"/>
</dbReference>
<reference evidence="2 3" key="1">
    <citation type="submission" date="2018-08" db="EMBL/GenBank/DDBJ databases">
        <title>Genome and evolution of the arbuscular mycorrhizal fungus Diversispora epigaea (formerly Glomus versiforme) and its bacterial endosymbionts.</title>
        <authorList>
            <person name="Sun X."/>
            <person name="Fei Z."/>
            <person name="Harrison M."/>
        </authorList>
    </citation>
    <scope>NUCLEOTIDE SEQUENCE [LARGE SCALE GENOMIC DNA]</scope>
    <source>
        <strain evidence="2 3">IT104</strain>
    </source>
</reference>
<feature type="region of interest" description="Disordered" evidence="1">
    <location>
        <begin position="96"/>
        <end position="138"/>
    </location>
</feature>